<dbReference type="EMBL" id="JACHLR010000011">
    <property type="protein sequence ID" value="MBB4859460.1"/>
    <property type="molecule type" value="Genomic_DNA"/>
</dbReference>
<gene>
    <name evidence="3" type="ORF">HNO88_002789</name>
</gene>
<proteinExistence type="predicted"/>
<comment type="subcellular location">
    <subcellularLocation>
        <location evidence="1">Virion</location>
    </subcellularLocation>
</comment>
<dbReference type="Gene3D" id="3.30.2400.10">
    <property type="entry name" value="Major capsid protein gp5"/>
    <property type="match status" value="1"/>
</dbReference>
<dbReference type="InterPro" id="IPR024455">
    <property type="entry name" value="Phage_capsid"/>
</dbReference>
<accession>A0A7W7NXQ9</accession>
<evidence type="ECO:0000313" key="4">
    <source>
        <dbReference type="Proteomes" id="UP000555448"/>
    </source>
</evidence>
<evidence type="ECO:0000259" key="2">
    <source>
        <dbReference type="Pfam" id="PF05065"/>
    </source>
</evidence>
<evidence type="ECO:0000313" key="3">
    <source>
        <dbReference type="EMBL" id="MBB4859460.1"/>
    </source>
</evidence>
<protein>
    <submittedName>
        <fullName evidence="3">HK97 family phage major capsid protein</fullName>
    </submittedName>
</protein>
<keyword evidence="4" id="KW-1185">Reference proteome</keyword>
<dbReference type="AlphaFoldDB" id="A0A7W7NXQ9"/>
<organism evidence="3 4">
    <name type="scientific">Novosphingobium chloroacetimidivorans</name>
    <dbReference type="NCBI Taxonomy" id="1428314"/>
    <lineage>
        <taxon>Bacteria</taxon>
        <taxon>Pseudomonadati</taxon>
        <taxon>Pseudomonadota</taxon>
        <taxon>Alphaproteobacteria</taxon>
        <taxon>Sphingomonadales</taxon>
        <taxon>Sphingomonadaceae</taxon>
        <taxon>Novosphingobium</taxon>
    </lineage>
</organism>
<name>A0A7W7NXQ9_9SPHN</name>
<dbReference type="RefSeq" id="WP_184246383.1">
    <property type="nucleotide sequence ID" value="NZ_JACHLR010000011.1"/>
</dbReference>
<dbReference type="Proteomes" id="UP000555448">
    <property type="component" value="Unassembled WGS sequence"/>
</dbReference>
<dbReference type="InterPro" id="IPR054612">
    <property type="entry name" value="Phage_capsid-like_C"/>
</dbReference>
<comment type="caution">
    <text evidence="3">The sequence shown here is derived from an EMBL/GenBank/DDBJ whole genome shotgun (WGS) entry which is preliminary data.</text>
</comment>
<dbReference type="SUPFAM" id="SSF56563">
    <property type="entry name" value="Major capsid protein gp5"/>
    <property type="match status" value="1"/>
</dbReference>
<dbReference type="Pfam" id="PF05065">
    <property type="entry name" value="Phage_capsid"/>
    <property type="match status" value="1"/>
</dbReference>
<feature type="domain" description="Phage capsid-like C-terminal" evidence="2">
    <location>
        <begin position="111"/>
        <end position="385"/>
    </location>
</feature>
<evidence type="ECO:0000256" key="1">
    <source>
        <dbReference type="ARBA" id="ARBA00004328"/>
    </source>
</evidence>
<reference evidence="3 4" key="1">
    <citation type="submission" date="2020-08" db="EMBL/GenBank/DDBJ databases">
        <title>Functional genomics of gut bacteria from endangered species of beetles.</title>
        <authorList>
            <person name="Carlos-Shanley C."/>
        </authorList>
    </citation>
    <scope>NUCLEOTIDE SEQUENCE [LARGE SCALE GENOMIC DNA]</scope>
    <source>
        <strain evidence="3 4">S00245</strain>
    </source>
</reference>
<dbReference type="Gene3D" id="3.30.2320.10">
    <property type="entry name" value="hypothetical protein PF0899 domain"/>
    <property type="match status" value="1"/>
</dbReference>
<dbReference type="NCBIfam" id="TIGR01554">
    <property type="entry name" value="major_cap_HK97"/>
    <property type="match status" value="1"/>
</dbReference>
<sequence length="387" mass="40939">MNTFELRAKALEISNKAALVIAEAADAEKLAEAQRMLDEADALEARAKMLDAVEARAKAHEAAVERLPVEDTVVEQRGNVDASADAFRSYLRGDIDSRELRAAGVATEAGGGHLVPKGFVPELIKALKAYGPMNEGGPVTYLTTASGNPLSIPSLDDTNNKGALIAEGAEVDETNVAFGQKSLGAYKFTTGVIKVSSELLQDAAIDPEKIVREGMAERLGRILNEMLTVGTGTGQPQGIATGASAGVTSAAATAISYDDFVKLLHSVDPAYRDKAEFMFGDPVLLAARLLKDGEGRPLWQPGMVAGAPATILGRPYHINPSMAGLVTGAVSALAGDFSKFTVRKVRDFSLKRLDERFATSDQVGFVGFGRYDGIVTDSRAIKKLTQA</sequence>